<dbReference type="PROSITE" id="PS00108">
    <property type="entry name" value="PROTEIN_KINASE_ST"/>
    <property type="match status" value="1"/>
</dbReference>
<evidence type="ECO:0000313" key="16">
    <source>
        <dbReference type="EMBL" id="KAG6427401.1"/>
    </source>
</evidence>
<keyword evidence="4" id="KW-0433">Leucine-rich repeat</keyword>
<dbReference type="PROSITE" id="PS00107">
    <property type="entry name" value="PROTEIN_KINASE_ATP"/>
    <property type="match status" value="1"/>
</dbReference>
<evidence type="ECO:0000256" key="14">
    <source>
        <dbReference type="PROSITE-ProRule" id="PRU10141"/>
    </source>
</evidence>
<evidence type="ECO:0000256" key="10">
    <source>
        <dbReference type="ARBA" id="ARBA00022840"/>
    </source>
</evidence>
<keyword evidence="5" id="KW-0808">Transferase</keyword>
<dbReference type="Gene3D" id="1.10.510.10">
    <property type="entry name" value="Transferase(Phosphotransferase) domain 1"/>
    <property type="match status" value="1"/>
</dbReference>
<dbReference type="Pfam" id="PF12819">
    <property type="entry name" value="Malectin_like"/>
    <property type="match status" value="2"/>
</dbReference>
<keyword evidence="9" id="KW-0418">Kinase</keyword>
<dbReference type="Gene3D" id="3.80.10.10">
    <property type="entry name" value="Ribonuclease Inhibitor"/>
    <property type="match status" value="1"/>
</dbReference>
<dbReference type="PROSITE" id="PS50011">
    <property type="entry name" value="PROTEIN_KINASE_DOM"/>
    <property type="match status" value="1"/>
</dbReference>
<dbReference type="SUPFAM" id="SSF52058">
    <property type="entry name" value="L domain-like"/>
    <property type="match status" value="1"/>
</dbReference>
<dbReference type="PANTHER" id="PTHR45631">
    <property type="entry name" value="OS07G0107800 PROTEIN-RELATED"/>
    <property type="match status" value="1"/>
</dbReference>
<keyword evidence="6" id="KW-0812">Transmembrane</keyword>
<evidence type="ECO:0000256" key="4">
    <source>
        <dbReference type="ARBA" id="ARBA00022614"/>
    </source>
</evidence>
<dbReference type="FunFam" id="1.10.510.10:FF:000146">
    <property type="entry name" value="LRR receptor-like serine/threonine-protein kinase IOS1"/>
    <property type="match status" value="1"/>
</dbReference>
<evidence type="ECO:0000256" key="6">
    <source>
        <dbReference type="ARBA" id="ARBA00022692"/>
    </source>
</evidence>
<keyword evidence="11" id="KW-1133">Transmembrane helix</keyword>
<dbReference type="AlphaFoldDB" id="A0A8X8Y785"/>
<reference evidence="16" key="2">
    <citation type="submission" date="2020-08" db="EMBL/GenBank/DDBJ databases">
        <title>Plant Genome Project.</title>
        <authorList>
            <person name="Zhang R.-G."/>
        </authorList>
    </citation>
    <scope>NUCLEOTIDE SEQUENCE</scope>
    <source>
        <strain evidence="16">Huo1</strain>
        <tissue evidence="16">Leaf</tissue>
    </source>
</reference>
<dbReference type="Pfam" id="PF00069">
    <property type="entry name" value="Pkinase"/>
    <property type="match status" value="1"/>
</dbReference>
<dbReference type="Pfam" id="PF00560">
    <property type="entry name" value="LRR_1"/>
    <property type="match status" value="1"/>
</dbReference>
<dbReference type="InterPro" id="IPR000719">
    <property type="entry name" value="Prot_kinase_dom"/>
</dbReference>
<dbReference type="GO" id="GO:0004674">
    <property type="term" value="F:protein serine/threonine kinase activity"/>
    <property type="evidence" value="ECO:0007669"/>
    <property type="project" value="UniProtKB-KW"/>
</dbReference>
<dbReference type="InterPro" id="IPR017441">
    <property type="entry name" value="Protein_kinase_ATP_BS"/>
</dbReference>
<evidence type="ECO:0000256" key="3">
    <source>
        <dbReference type="ARBA" id="ARBA00022553"/>
    </source>
</evidence>
<comment type="subcellular location">
    <subcellularLocation>
        <location evidence="1">Membrane</location>
        <topology evidence="1">Single-pass membrane protein</topology>
    </subcellularLocation>
</comment>
<keyword evidence="17" id="KW-1185">Reference proteome</keyword>
<keyword evidence="10 14" id="KW-0067">ATP-binding</keyword>
<keyword evidence="12" id="KW-0472">Membrane</keyword>
<dbReference type="InterPro" id="IPR032675">
    <property type="entry name" value="LRR_dom_sf"/>
</dbReference>
<accession>A0A8X8Y785</accession>
<keyword evidence="7" id="KW-0677">Repeat</keyword>
<dbReference type="SUPFAM" id="SSF56112">
    <property type="entry name" value="Protein kinase-like (PK-like)"/>
    <property type="match status" value="1"/>
</dbReference>
<proteinExistence type="predicted"/>
<gene>
    <name evidence="16" type="ORF">SASPL_111645</name>
</gene>
<evidence type="ECO:0000256" key="13">
    <source>
        <dbReference type="ARBA" id="ARBA00023170"/>
    </source>
</evidence>
<protein>
    <recommendedName>
        <fullName evidence="15">Protein kinase domain-containing protein</fullName>
    </recommendedName>
</protein>
<evidence type="ECO:0000256" key="5">
    <source>
        <dbReference type="ARBA" id="ARBA00022679"/>
    </source>
</evidence>
<dbReference type="InterPro" id="IPR008271">
    <property type="entry name" value="Ser/Thr_kinase_AS"/>
</dbReference>
<evidence type="ECO:0000256" key="7">
    <source>
        <dbReference type="ARBA" id="ARBA00022737"/>
    </source>
</evidence>
<keyword evidence="13" id="KW-0675">Receptor</keyword>
<dbReference type="InterPro" id="IPR011009">
    <property type="entry name" value="Kinase-like_dom_sf"/>
</dbReference>
<dbReference type="GO" id="GO:0016020">
    <property type="term" value="C:membrane"/>
    <property type="evidence" value="ECO:0007669"/>
    <property type="project" value="UniProtKB-SubCell"/>
</dbReference>
<dbReference type="Gene3D" id="3.30.200.20">
    <property type="entry name" value="Phosphorylase Kinase, domain 1"/>
    <property type="match status" value="1"/>
</dbReference>
<dbReference type="GO" id="GO:0005524">
    <property type="term" value="F:ATP binding"/>
    <property type="evidence" value="ECO:0007669"/>
    <property type="project" value="UniProtKB-UniRule"/>
</dbReference>
<dbReference type="InterPro" id="IPR024788">
    <property type="entry name" value="Malectin-like_Carb-bd_dom"/>
</dbReference>
<organism evidence="16">
    <name type="scientific">Salvia splendens</name>
    <name type="common">Scarlet sage</name>
    <dbReference type="NCBI Taxonomy" id="180675"/>
    <lineage>
        <taxon>Eukaryota</taxon>
        <taxon>Viridiplantae</taxon>
        <taxon>Streptophyta</taxon>
        <taxon>Embryophyta</taxon>
        <taxon>Tracheophyta</taxon>
        <taxon>Spermatophyta</taxon>
        <taxon>Magnoliopsida</taxon>
        <taxon>eudicotyledons</taxon>
        <taxon>Gunneridae</taxon>
        <taxon>Pentapetalae</taxon>
        <taxon>asterids</taxon>
        <taxon>lamiids</taxon>
        <taxon>Lamiales</taxon>
        <taxon>Lamiaceae</taxon>
        <taxon>Nepetoideae</taxon>
        <taxon>Mentheae</taxon>
        <taxon>Salviinae</taxon>
        <taxon>Salvia</taxon>
        <taxon>Salvia subgen. Calosphace</taxon>
        <taxon>core Calosphace</taxon>
    </lineage>
</organism>
<comment type="caution">
    <text evidence="16">The sequence shown here is derived from an EMBL/GenBank/DDBJ whole genome shotgun (WGS) entry which is preliminary data.</text>
</comment>
<evidence type="ECO:0000256" key="11">
    <source>
        <dbReference type="ARBA" id="ARBA00022989"/>
    </source>
</evidence>
<dbReference type="SMART" id="SM00220">
    <property type="entry name" value="S_TKc"/>
    <property type="match status" value="1"/>
</dbReference>
<evidence type="ECO:0000313" key="17">
    <source>
        <dbReference type="Proteomes" id="UP000298416"/>
    </source>
</evidence>
<dbReference type="Proteomes" id="UP000298416">
    <property type="component" value="Unassembled WGS sequence"/>
</dbReference>
<name>A0A8X8Y785_SALSN</name>
<evidence type="ECO:0000259" key="15">
    <source>
        <dbReference type="PROSITE" id="PS50011"/>
    </source>
</evidence>
<feature type="domain" description="Protein kinase" evidence="15">
    <location>
        <begin position="177"/>
        <end position="602"/>
    </location>
</feature>
<reference evidence="16" key="1">
    <citation type="submission" date="2018-01" db="EMBL/GenBank/DDBJ databases">
        <authorList>
            <person name="Mao J.F."/>
        </authorList>
    </citation>
    <scope>NUCLEOTIDE SEQUENCE</scope>
    <source>
        <strain evidence="16">Huo1</strain>
        <tissue evidence="16">Leaf</tissue>
    </source>
</reference>
<keyword evidence="3" id="KW-0597">Phosphoprotein</keyword>
<dbReference type="InterPro" id="IPR001611">
    <property type="entry name" value="Leu-rich_rpt"/>
</dbReference>
<evidence type="ECO:0000256" key="2">
    <source>
        <dbReference type="ARBA" id="ARBA00022527"/>
    </source>
</evidence>
<dbReference type="PANTHER" id="PTHR45631:SF68">
    <property type="entry name" value="REPEAT FAMILY PROTEIN, PUTATIVE, EXPRESSED-RELATED"/>
    <property type="match status" value="1"/>
</dbReference>
<keyword evidence="2" id="KW-0723">Serine/threonine-protein kinase</keyword>
<sequence length="614" mass="68379">MACGIPLVYCKTVLYFYEIGVEWSPDNYILTGDIATISVANETRKQYKTLRFFPADDNKYCYTFNVVSRTRYLIRATFLYGNYLVDVAPGTEKISTQMPIDVSRDEWPPQKVMQTAVVGRNRSLTYRLNLDGFPAPGWAFCYFAEIEDLGPSDARKFRFGRTSDSTMGPLLNALEVNRYLKKSDGSADGPVLAAIAMSYSSFKWANEGGDPCLPSPCKLSGKNLSGTIPVEFTKLSGLVELHLEDNQLNGELPSSLADLSSLRELHVQNNVLAGKIPSGLLNKDLDFKTNLVIKGNLNIICLFKSLLLPWVRLPAEAAHYFTLSEIKDATNNFERKIGSGGFGVVYYGRLLDDREIAVKVLTNDSFHGKREFTNEVWPLTHGGRGINWIKRLEIAEDAAKGIEYLHTGCVPSIIHRDLKTSNILLDKNMRAKVSDFGLSKLTVDGASHVSSIVRGTVGYLDPEYYISQQLTDKSDVYSLGVFLLELISGQEEISNENFGHNCRNIVQWAKMHIESGDLQGIIDPALHEYDIQSMWKIAEKALLCVHAHGSMRPWITEVIKEIQDALAIEKGAEAVREGSSDEMSKRSAHSSLNLGASDHHYLAIDESIARPTAR</sequence>
<evidence type="ECO:0000256" key="1">
    <source>
        <dbReference type="ARBA" id="ARBA00004167"/>
    </source>
</evidence>
<dbReference type="EMBL" id="PNBA02000004">
    <property type="protein sequence ID" value="KAG6427401.1"/>
    <property type="molecule type" value="Genomic_DNA"/>
</dbReference>
<keyword evidence="8 14" id="KW-0547">Nucleotide-binding</keyword>
<feature type="binding site" evidence="14">
    <location>
        <position position="359"/>
    </location>
    <ligand>
        <name>ATP</name>
        <dbReference type="ChEBI" id="CHEBI:30616"/>
    </ligand>
</feature>
<evidence type="ECO:0000256" key="9">
    <source>
        <dbReference type="ARBA" id="ARBA00022777"/>
    </source>
</evidence>
<evidence type="ECO:0000256" key="8">
    <source>
        <dbReference type="ARBA" id="ARBA00022741"/>
    </source>
</evidence>
<evidence type="ECO:0000256" key="12">
    <source>
        <dbReference type="ARBA" id="ARBA00023136"/>
    </source>
</evidence>